<keyword evidence="7" id="KW-0496">Mitochondrion</keyword>
<dbReference type="PANTHER" id="PTHR12388">
    <property type="entry name" value="MITOCHONDRIA ASSOCIATED GRANULOCYTE MACROPHAGE CSF SIGNALING MOLECULE"/>
    <property type="match status" value="1"/>
</dbReference>
<keyword evidence="4" id="KW-0999">Mitochondrion inner membrane</keyword>
<evidence type="ECO:0000256" key="3">
    <source>
        <dbReference type="ARBA" id="ARBA00022448"/>
    </source>
</evidence>
<evidence type="ECO:0000256" key="4">
    <source>
        <dbReference type="ARBA" id="ARBA00022792"/>
    </source>
</evidence>
<dbReference type="Pfam" id="PF03656">
    <property type="entry name" value="Pam16"/>
    <property type="match status" value="1"/>
</dbReference>
<gene>
    <name evidence="9" type="ORF">CSSPJE1EN1_LOCUS7802</name>
</gene>
<dbReference type="Gene3D" id="1.10.287.110">
    <property type="entry name" value="DnaJ domain"/>
    <property type="match status" value="1"/>
</dbReference>
<keyword evidence="5" id="KW-0653">Protein transport</keyword>
<keyword evidence="3" id="KW-0813">Transport</keyword>
<evidence type="ECO:0000313" key="10">
    <source>
        <dbReference type="Proteomes" id="UP001497444"/>
    </source>
</evidence>
<organism evidence="9 10">
    <name type="scientific">Sphagnum jensenii</name>
    <dbReference type="NCBI Taxonomy" id="128206"/>
    <lineage>
        <taxon>Eukaryota</taxon>
        <taxon>Viridiplantae</taxon>
        <taxon>Streptophyta</taxon>
        <taxon>Embryophyta</taxon>
        <taxon>Bryophyta</taxon>
        <taxon>Sphagnophytina</taxon>
        <taxon>Sphagnopsida</taxon>
        <taxon>Sphagnales</taxon>
        <taxon>Sphagnaceae</taxon>
        <taxon>Sphagnum</taxon>
    </lineage>
</organism>
<comment type="similarity">
    <text evidence="2">Belongs to the TIM16/PAM16 family.</text>
</comment>
<keyword evidence="8" id="KW-0472">Membrane</keyword>
<evidence type="ECO:0000256" key="1">
    <source>
        <dbReference type="ARBA" id="ARBA00004637"/>
    </source>
</evidence>
<keyword evidence="6" id="KW-0811">Translocation</keyword>
<dbReference type="EMBL" id="OZ020109">
    <property type="protein sequence ID" value="CAK9262324.1"/>
    <property type="molecule type" value="Genomic_DNA"/>
</dbReference>
<reference evidence="9" key="1">
    <citation type="submission" date="2024-02" db="EMBL/GenBank/DDBJ databases">
        <authorList>
            <consortium name="ELIXIR-Norway"/>
            <consortium name="Elixir Norway"/>
        </authorList>
    </citation>
    <scope>NUCLEOTIDE SEQUENCE</scope>
</reference>
<evidence type="ECO:0000256" key="8">
    <source>
        <dbReference type="ARBA" id="ARBA00023136"/>
    </source>
</evidence>
<protein>
    <submittedName>
        <fullName evidence="9">Uncharacterized protein</fullName>
    </submittedName>
</protein>
<accession>A0ABP0W6A1</accession>
<proteinExistence type="inferred from homology"/>
<evidence type="ECO:0000313" key="9">
    <source>
        <dbReference type="EMBL" id="CAK9262324.1"/>
    </source>
</evidence>
<evidence type="ECO:0000256" key="2">
    <source>
        <dbReference type="ARBA" id="ARBA00008817"/>
    </source>
</evidence>
<sequence>MWSWVQAGRLIANLIVLGSGVLLRAVSQAYWQALVNASKLGVAQETVQNLEHKVSKTMTEHEARQILGVSEKASWEEIMKKYDTLFENNAKTGTFYLQSKVFRAKECLEAAKQRAGER</sequence>
<evidence type="ECO:0000256" key="5">
    <source>
        <dbReference type="ARBA" id="ARBA00022927"/>
    </source>
</evidence>
<dbReference type="PANTHER" id="PTHR12388:SF0">
    <property type="entry name" value="MITOCHONDRIAL IMPORT INNER MEMBRANE TRANSLOCASE SUBUNIT TIM16"/>
    <property type="match status" value="1"/>
</dbReference>
<evidence type="ECO:0000256" key="7">
    <source>
        <dbReference type="ARBA" id="ARBA00023128"/>
    </source>
</evidence>
<name>A0ABP0W6A1_9BRYO</name>
<comment type="subcellular location">
    <subcellularLocation>
        <location evidence="1">Mitochondrion inner membrane</location>
        <topology evidence="1">Peripheral membrane protein</topology>
    </subcellularLocation>
</comment>
<keyword evidence="10" id="KW-1185">Reference proteome</keyword>
<dbReference type="InterPro" id="IPR036869">
    <property type="entry name" value="J_dom_sf"/>
</dbReference>
<evidence type="ECO:0000256" key="6">
    <source>
        <dbReference type="ARBA" id="ARBA00023010"/>
    </source>
</evidence>
<dbReference type="Proteomes" id="UP001497444">
    <property type="component" value="Chromosome 14"/>
</dbReference>
<dbReference type="InterPro" id="IPR005341">
    <property type="entry name" value="Tim16"/>
</dbReference>